<dbReference type="InterPro" id="IPR028081">
    <property type="entry name" value="Leu-bd"/>
</dbReference>
<evidence type="ECO:0000256" key="2">
    <source>
        <dbReference type="ARBA" id="ARBA00022729"/>
    </source>
</evidence>
<dbReference type="RefSeq" id="WP_186884421.1">
    <property type="nucleotide sequence ID" value="NZ_JACOFT010000005.1"/>
</dbReference>
<dbReference type="EMBL" id="JACOFT010000005">
    <property type="protein sequence ID" value="MBC3812574.1"/>
    <property type="molecule type" value="Genomic_DNA"/>
</dbReference>
<name>A0ABR6XI57_9BURK</name>
<feature type="chain" id="PRO_5045878112" evidence="3">
    <location>
        <begin position="21"/>
        <end position="397"/>
    </location>
</feature>
<feature type="domain" description="Leucine-binding protein" evidence="4">
    <location>
        <begin position="24"/>
        <end position="371"/>
    </location>
</feature>
<evidence type="ECO:0000313" key="5">
    <source>
        <dbReference type="EMBL" id="MBC3812574.1"/>
    </source>
</evidence>
<evidence type="ECO:0000259" key="4">
    <source>
        <dbReference type="Pfam" id="PF13458"/>
    </source>
</evidence>
<reference evidence="5 6" key="1">
    <citation type="submission" date="2020-08" db="EMBL/GenBank/DDBJ databases">
        <title>Novel species isolated from subtropical streams in China.</title>
        <authorList>
            <person name="Lu H."/>
        </authorList>
    </citation>
    <scope>NUCLEOTIDE SEQUENCE [LARGE SCALE GENOMIC DNA]</scope>
    <source>
        <strain evidence="5 6">CCTCC AB 2015119</strain>
    </source>
</reference>
<dbReference type="Gene3D" id="3.40.50.2300">
    <property type="match status" value="2"/>
</dbReference>
<dbReference type="Proteomes" id="UP000637632">
    <property type="component" value="Unassembled WGS sequence"/>
</dbReference>
<gene>
    <name evidence="5" type="ORF">H8K26_14090</name>
</gene>
<dbReference type="Pfam" id="PF13458">
    <property type="entry name" value="Peripla_BP_6"/>
    <property type="match status" value="1"/>
</dbReference>
<evidence type="ECO:0000313" key="6">
    <source>
        <dbReference type="Proteomes" id="UP000637632"/>
    </source>
</evidence>
<dbReference type="SUPFAM" id="SSF53822">
    <property type="entry name" value="Periplasmic binding protein-like I"/>
    <property type="match status" value="1"/>
</dbReference>
<evidence type="ECO:0000256" key="1">
    <source>
        <dbReference type="ARBA" id="ARBA00010062"/>
    </source>
</evidence>
<protein>
    <submittedName>
        <fullName evidence="5">ABC transporter substrate-binding protein</fullName>
    </submittedName>
</protein>
<proteinExistence type="inferred from homology"/>
<dbReference type="PANTHER" id="PTHR30483">
    <property type="entry name" value="LEUCINE-SPECIFIC-BINDING PROTEIN"/>
    <property type="match status" value="1"/>
</dbReference>
<sequence>MRIRSLLSSLVLCLCGAAYAEEPPIRIGVIGPFTGKSSTDMGESMRGGARVFQADLNQIGGVLGRKIELVERDDQAKPELGVAMAKELIEKEKVVAVVGFANTGVALQAAKVFQDAKIPLIVSVATGAGLSKFMPPAVPHSYVFRLSASDSIQPVAMLHDVVDKRKLTQIAILHDDTPYGQFGKDNLVAELQKRKLAPVSVQSVKIGEQDMTSQMTQAKQAGAQVIILYCLSSEAAAAANSMSKAKVNLPLVGSWILSQKSFADTAGGNAEGARMPVTFIESDSTRSSSFSLSYLRLNNAKIIPSAVAAAQTYDALRLLSLAIMQANSTESEKIKDALEDMKYEATSTVVTRYKKPYTKADHEAITQSMVVMGEIRKGKVSYAYKEDASSGLIVRTK</sequence>
<evidence type="ECO:0000256" key="3">
    <source>
        <dbReference type="SAM" id="SignalP"/>
    </source>
</evidence>
<comment type="caution">
    <text evidence="5">The sequence shown here is derived from an EMBL/GenBank/DDBJ whole genome shotgun (WGS) entry which is preliminary data.</text>
</comment>
<dbReference type="CDD" id="cd06335">
    <property type="entry name" value="PBP1_ABC_ligand_binding-like"/>
    <property type="match status" value="1"/>
</dbReference>
<dbReference type="InterPro" id="IPR028082">
    <property type="entry name" value="Peripla_BP_I"/>
</dbReference>
<organism evidence="5 6">
    <name type="scientific">Undibacterium aquatile</name>
    <dbReference type="NCBI Taxonomy" id="1537398"/>
    <lineage>
        <taxon>Bacteria</taxon>
        <taxon>Pseudomonadati</taxon>
        <taxon>Pseudomonadota</taxon>
        <taxon>Betaproteobacteria</taxon>
        <taxon>Burkholderiales</taxon>
        <taxon>Oxalobacteraceae</taxon>
        <taxon>Undibacterium</taxon>
    </lineage>
</organism>
<keyword evidence="6" id="KW-1185">Reference proteome</keyword>
<accession>A0ABR6XI57</accession>
<dbReference type="PANTHER" id="PTHR30483:SF6">
    <property type="entry name" value="PERIPLASMIC BINDING PROTEIN OF ABC TRANSPORTER FOR NATURAL AMINO ACIDS"/>
    <property type="match status" value="1"/>
</dbReference>
<comment type="similarity">
    <text evidence="1">Belongs to the leucine-binding protein family.</text>
</comment>
<keyword evidence="2 3" id="KW-0732">Signal</keyword>
<dbReference type="InterPro" id="IPR051010">
    <property type="entry name" value="BCAA_transport"/>
</dbReference>
<feature type="signal peptide" evidence="3">
    <location>
        <begin position="1"/>
        <end position="20"/>
    </location>
</feature>